<name>A0A938X7V6_9FIRM</name>
<comment type="caution">
    <text evidence="4">The sequence shown here is derived from an EMBL/GenBank/DDBJ whole genome shotgun (WGS) entry which is preliminary data.</text>
</comment>
<evidence type="ECO:0000256" key="1">
    <source>
        <dbReference type="SAM" id="Phobius"/>
    </source>
</evidence>
<dbReference type="NCBIfam" id="TIGR00254">
    <property type="entry name" value="GGDEF"/>
    <property type="match status" value="1"/>
</dbReference>
<proteinExistence type="predicted"/>
<dbReference type="Proteomes" id="UP000774750">
    <property type="component" value="Unassembled WGS sequence"/>
</dbReference>
<dbReference type="PANTHER" id="PTHR33121:SF79">
    <property type="entry name" value="CYCLIC DI-GMP PHOSPHODIESTERASE PDED-RELATED"/>
    <property type="match status" value="1"/>
</dbReference>
<dbReference type="InterPro" id="IPR029787">
    <property type="entry name" value="Nucleotide_cyclase"/>
</dbReference>
<organism evidence="4 5">
    <name type="scientific">Merdimmobilis hominis</name>
    <dbReference type="NCBI Taxonomy" id="2897707"/>
    <lineage>
        <taxon>Bacteria</taxon>
        <taxon>Bacillati</taxon>
        <taxon>Bacillota</taxon>
        <taxon>Clostridia</taxon>
        <taxon>Eubacteriales</taxon>
        <taxon>Oscillospiraceae</taxon>
        <taxon>Merdimmobilis</taxon>
    </lineage>
</organism>
<feature type="transmembrane region" description="Helical" evidence="1">
    <location>
        <begin position="97"/>
        <end position="121"/>
    </location>
</feature>
<dbReference type="Pfam" id="PF00563">
    <property type="entry name" value="EAL"/>
    <property type="match status" value="1"/>
</dbReference>
<dbReference type="SMART" id="SM00267">
    <property type="entry name" value="GGDEF"/>
    <property type="match status" value="1"/>
</dbReference>
<dbReference type="Pfam" id="PF00990">
    <property type="entry name" value="GGDEF"/>
    <property type="match status" value="1"/>
</dbReference>
<feature type="domain" description="EAL" evidence="2">
    <location>
        <begin position="293"/>
        <end position="549"/>
    </location>
</feature>
<dbReference type="RefSeq" id="WP_204446097.1">
    <property type="nucleotide sequence ID" value="NZ_JACJKY010000008.1"/>
</dbReference>
<evidence type="ECO:0000259" key="2">
    <source>
        <dbReference type="PROSITE" id="PS50883"/>
    </source>
</evidence>
<dbReference type="Gene3D" id="3.20.20.450">
    <property type="entry name" value="EAL domain"/>
    <property type="match status" value="1"/>
</dbReference>
<accession>A0A938X7V6</accession>
<gene>
    <name evidence="4" type="ORF">H6A12_06565</name>
</gene>
<feature type="domain" description="GGDEF" evidence="3">
    <location>
        <begin position="160"/>
        <end position="284"/>
    </location>
</feature>
<dbReference type="PROSITE" id="PS50887">
    <property type="entry name" value="GGDEF"/>
    <property type="match status" value="1"/>
</dbReference>
<dbReference type="PROSITE" id="PS50883">
    <property type="entry name" value="EAL"/>
    <property type="match status" value="1"/>
</dbReference>
<reference evidence="4" key="1">
    <citation type="submission" date="2020-08" db="EMBL/GenBank/DDBJ databases">
        <authorList>
            <person name="Cejkova D."/>
            <person name="Kubasova T."/>
            <person name="Jahodarova E."/>
            <person name="Rychlik I."/>
        </authorList>
    </citation>
    <scope>NUCLEOTIDE SEQUENCE</scope>
    <source>
        <strain evidence="4">An559</strain>
    </source>
</reference>
<evidence type="ECO:0000313" key="4">
    <source>
        <dbReference type="EMBL" id="MBM6920811.1"/>
    </source>
</evidence>
<reference evidence="4" key="2">
    <citation type="journal article" date="2021" name="Sci. Rep.">
        <title>The distribution of antibiotic resistance genes in chicken gut microbiota commensals.</title>
        <authorList>
            <person name="Juricova H."/>
            <person name="Matiasovicova J."/>
            <person name="Kubasova T."/>
            <person name="Cejkova D."/>
            <person name="Rychlik I."/>
        </authorList>
    </citation>
    <scope>NUCLEOTIDE SEQUENCE</scope>
    <source>
        <strain evidence="4">An559</strain>
    </source>
</reference>
<evidence type="ECO:0000259" key="3">
    <source>
        <dbReference type="PROSITE" id="PS50887"/>
    </source>
</evidence>
<dbReference type="SUPFAM" id="SSF141868">
    <property type="entry name" value="EAL domain-like"/>
    <property type="match status" value="1"/>
</dbReference>
<protein>
    <submittedName>
        <fullName evidence="4">GGDEF domain-containing protein</fullName>
    </submittedName>
</protein>
<dbReference type="SMART" id="SM00052">
    <property type="entry name" value="EAL"/>
    <property type="match status" value="1"/>
</dbReference>
<sequence length="560" mass="64450">MSGHGYVHLLNKDGDVLVRSKNTIVKEEPLTVFDVPYLDDNTRKQVEKAIASQEPVYGSFFYEGEQCHFYIYPTKINGWNLFCADRMWGSAASFGRIIIMVGCVFFALLIIMLALMVYGYYRFRKNADLLLHFAYFDTVTGAKNTRRFDRDFQAFTKKHKAYSVVALNIHNFKGINDLFGKYYGDKVLCYLKKAIENHLNDEELFCRDSSDLFYLLLGEDDQTIIKERLEAIIGQVKQESSHAEYSYEISLYAGVAVEGDREQALVALQGIRQKHHIDVAFYDEKLHEKIREKGKIETHMQPALQSHEFKLFLQPKNDLKNDKIIGAEALVRWQKPDGSYRYPNEFIPLFEENGFCVNLDMYMLERVCEQIRAWIDSGIEPIPISVNQSKLLFANGNYPEVLTQLVNRYQISPSLITLEILERTAVGDFEQIRSQIDVLRSKGFKVSMDDFGSGYSSLNMLYHLNIDELKLDRGFVQKTSYGDNGRRLIILEQIISFAKKLGISTVAEGIETQTDKDTMMKLSCDYGQGYFYGHPISAEEFSERYMAVRAKKKCGSSDEK</sequence>
<evidence type="ECO:0000313" key="5">
    <source>
        <dbReference type="Proteomes" id="UP000774750"/>
    </source>
</evidence>
<dbReference type="InterPro" id="IPR043128">
    <property type="entry name" value="Rev_trsase/Diguanyl_cyclase"/>
</dbReference>
<dbReference type="PANTHER" id="PTHR33121">
    <property type="entry name" value="CYCLIC DI-GMP PHOSPHODIESTERASE PDEF"/>
    <property type="match status" value="1"/>
</dbReference>
<dbReference type="SUPFAM" id="SSF55073">
    <property type="entry name" value="Nucleotide cyclase"/>
    <property type="match status" value="1"/>
</dbReference>
<keyword evidence="1" id="KW-1133">Transmembrane helix</keyword>
<keyword evidence="5" id="KW-1185">Reference proteome</keyword>
<dbReference type="EMBL" id="JACJKY010000008">
    <property type="protein sequence ID" value="MBM6920811.1"/>
    <property type="molecule type" value="Genomic_DNA"/>
</dbReference>
<dbReference type="AlphaFoldDB" id="A0A938X7V6"/>
<dbReference type="InterPro" id="IPR035919">
    <property type="entry name" value="EAL_sf"/>
</dbReference>
<dbReference type="CDD" id="cd01948">
    <property type="entry name" value="EAL"/>
    <property type="match status" value="1"/>
</dbReference>
<dbReference type="InterPro" id="IPR001633">
    <property type="entry name" value="EAL_dom"/>
</dbReference>
<keyword evidence="1" id="KW-0812">Transmembrane</keyword>
<dbReference type="GO" id="GO:0071111">
    <property type="term" value="F:cyclic-guanylate-specific phosphodiesterase activity"/>
    <property type="evidence" value="ECO:0007669"/>
    <property type="project" value="InterPro"/>
</dbReference>
<dbReference type="InterPro" id="IPR050706">
    <property type="entry name" value="Cyclic-di-GMP_PDE-like"/>
</dbReference>
<dbReference type="Gene3D" id="3.30.70.270">
    <property type="match status" value="1"/>
</dbReference>
<dbReference type="InterPro" id="IPR000160">
    <property type="entry name" value="GGDEF_dom"/>
</dbReference>
<keyword evidence="1" id="KW-0472">Membrane</keyword>